<proteinExistence type="predicted"/>
<evidence type="ECO:0000313" key="1">
    <source>
        <dbReference type="EMBL" id="KTB45021.1"/>
    </source>
</evidence>
<organism evidence="1 2">
    <name type="scientific">Moniliophthora roreri</name>
    <name type="common">Frosty pod rot fungus</name>
    <name type="synonym">Monilia roreri</name>
    <dbReference type="NCBI Taxonomy" id="221103"/>
    <lineage>
        <taxon>Eukaryota</taxon>
        <taxon>Fungi</taxon>
        <taxon>Dikarya</taxon>
        <taxon>Basidiomycota</taxon>
        <taxon>Agaricomycotina</taxon>
        <taxon>Agaricomycetes</taxon>
        <taxon>Agaricomycetidae</taxon>
        <taxon>Agaricales</taxon>
        <taxon>Marasmiineae</taxon>
        <taxon>Marasmiaceae</taxon>
        <taxon>Moniliophthora</taxon>
    </lineage>
</organism>
<sequence>MSLASDIHSQIRLSCPDFIPFTLRYLCTDVPYDYKPGGFQDFPERQGWIVYGESGKPELFKFTLLDGTDSPLKLAEKVALLQAWMFFGVIAEASSICGLEINVEDEFVSTTKEGRKVVGTSPLNGLAERWIESAASTPEGLEACCSKIRALCQFLEPRIFNLRDQENKVRLYTYDEAEVLFSIELAYRVLLLSLIRSGLYDTETIRPLHKAKFYDYQLRLHMRGWRQLQKQGWCSSEMRMLSSLNRELPYAFFAATIKRHSLDHRECGSFRCNADQINEDVYKTTHVDLECDGTCESVGMDVNALCSILSRGEIPVISVSQNLEVKVVESRSFVAISHVWSHGLGNPWKNEIPLCQLRRIRDHILMVDKTFQLGLCPEPENMCHFWLDTLCIPVSKDLKTYRKKAITLMGRTYRDASAVLVLDRELREVDTRTTTLLEQLLWFVFSGWMRRLWTLQEAALASDLFIVMKDGPQRFVRFQDGGILSANKWKRTRLAAVPEASDLEKDILLYRELELLIQRRIPLVRYLEKVNVSKEYQTPYQYLCAATERRCTSKPEDEPLILATMMGQNVVRILAEDDVEMRMAIWHQEMRLIPSEIIFLHSDIRRLTKSPYRWAPASLMENEIAAPLYRGIGVCDSKGLHVQYAGYILSEEQERTAAAIEDRWYLHDRRNDTVHKVRHCMEFVLPEKCAILFDLEYSGSGAVMEIEGEQHRGDETEYVGTIIGRLEFFKKLGMAPGKAINPGRDVIDCRRTEPTQMWCIT</sequence>
<dbReference type="EMBL" id="LATX01000801">
    <property type="protein sequence ID" value="KTB45021.1"/>
    <property type="molecule type" value="Genomic_DNA"/>
</dbReference>
<gene>
    <name evidence="1" type="ORF">WG66_2406</name>
</gene>
<reference evidence="1 2" key="1">
    <citation type="submission" date="2015-12" db="EMBL/GenBank/DDBJ databases">
        <title>Draft genome sequence of Moniliophthora roreri, the causal agent of frosty pod rot of cacao.</title>
        <authorList>
            <person name="Aime M.C."/>
            <person name="Diaz-Valderrama J.R."/>
            <person name="Kijpornyongpan T."/>
            <person name="Phillips-Mora W."/>
        </authorList>
    </citation>
    <scope>NUCLEOTIDE SEQUENCE [LARGE SCALE GENOMIC DNA]</scope>
    <source>
        <strain evidence="1 2">MCA 2952</strain>
    </source>
</reference>
<evidence type="ECO:0000313" key="2">
    <source>
        <dbReference type="Proteomes" id="UP000054988"/>
    </source>
</evidence>
<dbReference type="AlphaFoldDB" id="A0A0W0G8Y5"/>
<dbReference type="PANTHER" id="PTHR39596:SF2">
    <property type="entry name" value="HET DOMAIN PROTEIN (AFU_ORTHOLOGUE AFUA_1G17550)-RELATED"/>
    <property type="match status" value="1"/>
</dbReference>
<dbReference type="PANTHER" id="PTHR39596">
    <property type="match status" value="1"/>
</dbReference>
<comment type="caution">
    <text evidence="1">The sequence shown here is derived from an EMBL/GenBank/DDBJ whole genome shotgun (WGS) entry which is preliminary data.</text>
</comment>
<accession>A0A0W0G8Y5</accession>
<dbReference type="Proteomes" id="UP000054988">
    <property type="component" value="Unassembled WGS sequence"/>
</dbReference>
<evidence type="ECO:0008006" key="3">
    <source>
        <dbReference type="Google" id="ProtNLM"/>
    </source>
</evidence>
<protein>
    <recommendedName>
        <fullName evidence="3">Heterokaryon incompatibility domain-containing protein</fullName>
    </recommendedName>
</protein>
<name>A0A0W0G8Y5_MONRR</name>
<dbReference type="eggNOG" id="ENOG502S16F">
    <property type="taxonomic scope" value="Eukaryota"/>
</dbReference>